<accession>A0A2N9ENK0</accession>
<dbReference type="PANTHER" id="PTHR11439">
    <property type="entry name" value="GAG-POL-RELATED RETROTRANSPOSON"/>
    <property type="match status" value="1"/>
</dbReference>
<name>A0A2N9ENK0_FAGSY</name>
<dbReference type="PANTHER" id="PTHR11439:SF461">
    <property type="entry name" value="OS10G0432200 PROTEIN"/>
    <property type="match status" value="1"/>
</dbReference>
<proteinExistence type="predicted"/>
<dbReference type="SUPFAM" id="SSF53098">
    <property type="entry name" value="Ribonuclease H-like"/>
    <property type="match status" value="1"/>
</dbReference>
<feature type="domain" description="Reverse transcriptase Ty1/copia-type" evidence="2">
    <location>
        <begin position="465"/>
        <end position="527"/>
    </location>
</feature>
<gene>
    <name evidence="3" type="ORF">FSB_LOCUS4247</name>
</gene>
<dbReference type="Pfam" id="PF07727">
    <property type="entry name" value="RVT_2"/>
    <property type="match status" value="2"/>
</dbReference>
<dbReference type="InterPro" id="IPR012337">
    <property type="entry name" value="RNaseH-like_sf"/>
</dbReference>
<feature type="domain" description="Reverse transcriptase Ty1/copia-type" evidence="2">
    <location>
        <begin position="533"/>
        <end position="626"/>
    </location>
</feature>
<evidence type="ECO:0000313" key="3">
    <source>
        <dbReference type="EMBL" id="SPC76365.1"/>
    </source>
</evidence>
<dbReference type="InterPro" id="IPR013103">
    <property type="entry name" value="RVT_2"/>
</dbReference>
<sequence length="842" mass="93939">MLASRYAGSDGAREHHLMVTLYQLHQDLGERITAFHSRMRFLWNQLAASEPVIRSASDAKLVSTHRERLRLHQFLMGILDDFEFPHTMVLATPASVDSTITASPRGHDKRRSNQKNSHLIYAFCKNRGHTIDRCNMRARILQRSAALTASRSVPSSDAASFDPVSLTTPTYSIADLQALFSQIQPPSSSASNPALSVTPGISFEWFLDSACCNHMTDNPHLTSAYTPPVLPTITTVDGSVMTDSRTGQIVGTARKVGRLFELTSLHFPSSSVSAPVIAAFASIELWHSHLDTVRALTNAASTPVSFWGEAAFTAVYTINRCPSPVIQNTTPYERLFGTAPNYSLLKTDPLPDLFPEIPSPSAESVNPISDESLPADPTSNESPTADPTFDESPLFAPATNPINTTASEPRRSHWVSTLPSHLRDFHYFSVFATLHEPHTFREASSNPLWQQAMKEEFDALLKIGTWDLVDLPLGKSAIGCKWVYKIKTRSDGTVDRYKARLVAKGFTQEYGIDYEETFDLVARLSSVPSSYDSALFFRRSDHSITLLLLYVDDMIITGDDVQGIQDLKHFFGQHFEMKDLGPLSYFLGLEVSSSSNGYYLTQAKYTSDLISRAGITDSKIVDTPIEYNNRLNTHDGEPLPDATLYRQLVGSLVYLTVTRPDIFYAVHIVSQFMEAPRSLHYAAVLRILRYLKGTLFHGLHFSSQSSLTLQAYSDANWAGDPTDRRSTTRYCFLLGDSLISWRSKKQSVVARSSTEAEYRALADTTAELLCAIQIAHNDVFHERTKHIEIDCHFVRHHLLQGTLQLRSVSSQDQLADIFTKPMPPGHFRDLISKLKLVSLHPT</sequence>
<evidence type="ECO:0000259" key="2">
    <source>
        <dbReference type="Pfam" id="PF07727"/>
    </source>
</evidence>
<organism evidence="3">
    <name type="scientific">Fagus sylvatica</name>
    <name type="common">Beechnut</name>
    <dbReference type="NCBI Taxonomy" id="28930"/>
    <lineage>
        <taxon>Eukaryota</taxon>
        <taxon>Viridiplantae</taxon>
        <taxon>Streptophyta</taxon>
        <taxon>Embryophyta</taxon>
        <taxon>Tracheophyta</taxon>
        <taxon>Spermatophyta</taxon>
        <taxon>Magnoliopsida</taxon>
        <taxon>eudicotyledons</taxon>
        <taxon>Gunneridae</taxon>
        <taxon>Pentapetalae</taxon>
        <taxon>rosids</taxon>
        <taxon>fabids</taxon>
        <taxon>Fagales</taxon>
        <taxon>Fagaceae</taxon>
        <taxon>Fagus</taxon>
    </lineage>
</organism>
<dbReference type="InterPro" id="IPR043502">
    <property type="entry name" value="DNA/RNA_pol_sf"/>
</dbReference>
<dbReference type="SUPFAM" id="SSF56672">
    <property type="entry name" value="DNA/RNA polymerases"/>
    <property type="match status" value="1"/>
</dbReference>
<dbReference type="CDD" id="cd09272">
    <property type="entry name" value="RNase_HI_RT_Ty1"/>
    <property type="match status" value="1"/>
</dbReference>
<reference evidence="3" key="1">
    <citation type="submission" date="2018-02" db="EMBL/GenBank/DDBJ databases">
        <authorList>
            <person name="Cohen D.B."/>
            <person name="Kent A.D."/>
        </authorList>
    </citation>
    <scope>NUCLEOTIDE SEQUENCE</scope>
</reference>
<feature type="region of interest" description="Disordered" evidence="1">
    <location>
        <begin position="355"/>
        <end position="410"/>
    </location>
</feature>
<evidence type="ECO:0000256" key="1">
    <source>
        <dbReference type="SAM" id="MobiDB-lite"/>
    </source>
</evidence>
<dbReference type="EMBL" id="OIVN01000215">
    <property type="protein sequence ID" value="SPC76365.1"/>
    <property type="molecule type" value="Genomic_DNA"/>
</dbReference>
<protein>
    <recommendedName>
        <fullName evidence="2">Reverse transcriptase Ty1/copia-type domain-containing protein</fullName>
    </recommendedName>
</protein>
<dbReference type="AlphaFoldDB" id="A0A2N9ENK0"/>